<feature type="region of interest" description="Disordered" evidence="1">
    <location>
        <begin position="1"/>
        <end position="47"/>
    </location>
</feature>
<reference evidence="2 3" key="1">
    <citation type="journal article" date="2024" name="G3 (Bethesda)">
        <title>Genome assembly of Hibiscus sabdariffa L. provides insights into metabolisms of medicinal natural products.</title>
        <authorList>
            <person name="Kim T."/>
        </authorList>
    </citation>
    <scope>NUCLEOTIDE SEQUENCE [LARGE SCALE GENOMIC DNA]</scope>
    <source>
        <strain evidence="2">TK-2024</strain>
        <tissue evidence="2">Old leaves</tissue>
    </source>
</reference>
<feature type="compositionally biased region" description="Polar residues" evidence="1">
    <location>
        <begin position="1"/>
        <end position="11"/>
    </location>
</feature>
<keyword evidence="3" id="KW-1185">Reference proteome</keyword>
<evidence type="ECO:0000313" key="3">
    <source>
        <dbReference type="Proteomes" id="UP001396334"/>
    </source>
</evidence>
<feature type="compositionally biased region" description="Polar residues" evidence="1">
    <location>
        <begin position="36"/>
        <end position="47"/>
    </location>
</feature>
<evidence type="ECO:0000256" key="1">
    <source>
        <dbReference type="SAM" id="MobiDB-lite"/>
    </source>
</evidence>
<comment type="caution">
    <text evidence="2">The sequence shown here is derived from an EMBL/GenBank/DDBJ whole genome shotgun (WGS) entry which is preliminary data.</text>
</comment>
<dbReference type="Proteomes" id="UP001396334">
    <property type="component" value="Unassembled WGS sequence"/>
</dbReference>
<sequence length="82" mass="8954">MDEEASTTGASFSKGKLHKRGRGRPGRNAPREQPIANDSFSSSNFLNRQHAVSREARVTLDLGKLIEATTNDNKEDTVKAIA</sequence>
<feature type="compositionally biased region" description="Basic residues" evidence="1">
    <location>
        <begin position="15"/>
        <end position="25"/>
    </location>
</feature>
<evidence type="ECO:0000313" key="2">
    <source>
        <dbReference type="EMBL" id="KAK8979881.1"/>
    </source>
</evidence>
<dbReference type="EMBL" id="JBBPBN010000099">
    <property type="protein sequence ID" value="KAK8979881.1"/>
    <property type="molecule type" value="Genomic_DNA"/>
</dbReference>
<proteinExistence type="predicted"/>
<gene>
    <name evidence="2" type="ORF">V6N11_066081</name>
</gene>
<organism evidence="2 3">
    <name type="scientific">Hibiscus sabdariffa</name>
    <name type="common">roselle</name>
    <dbReference type="NCBI Taxonomy" id="183260"/>
    <lineage>
        <taxon>Eukaryota</taxon>
        <taxon>Viridiplantae</taxon>
        <taxon>Streptophyta</taxon>
        <taxon>Embryophyta</taxon>
        <taxon>Tracheophyta</taxon>
        <taxon>Spermatophyta</taxon>
        <taxon>Magnoliopsida</taxon>
        <taxon>eudicotyledons</taxon>
        <taxon>Gunneridae</taxon>
        <taxon>Pentapetalae</taxon>
        <taxon>rosids</taxon>
        <taxon>malvids</taxon>
        <taxon>Malvales</taxon>
        <taxon>Malvaceae</taxon>
        <taxon>Malvoideae</taxon>
        <taxon>Hibiscus</taxon>
    </lineage>
</organism>
<name>A0ABR2NUS2_9ROSI</name>
<accession>A0ABR2NUS2</accession>
<protein>
    <submittedName>
        <fullName evidence="2">Uncharacterized protein</fullName>
    </submittedName>
</protein>